<comment type="caution">
    <text evidence="1">The sequence shown here is derived from an EMBL/GenBank/DDBJ whole genome shotgun (WGS) entry which is preliminary data.</text>
</comment>
<dbReference type="AlphaFoldDB" id="A0A9P4KD76"/>
<sequence length="50" mass="5319">TLAPNATYTLTLLLENYIQSVADISVAWGCCPLPGSSCSFGRFTESSYLG</sequence>
<accession>A0A9P4KD76</accession>
<dbReference type="OrthoDB" id="3913322at2759"/>
<dbReference type="InterPro" id="IPR045469">
    <property type="entry name" value="Nis1"/>
</dbReference>
<proteinExistence type="predicted"/>
<protein>
    <submittedName>
        <fullName evidence="1">Uncharacterized protein</fullName>
    </submittedName>
</protein>
<gene>
    <name evidence="1" type="ORF">CC78DRAFT_441640</name>
</gene>
<feature type="non-terminal residue" evidence="1">
    <location>
        <position position="50"/>
    </location>
</feature>
<feature type="non-terminal residue" evidence="1">
    <location>
        <position position="1"/>
    </location>
</feature>
<dbReference type="EMBL" id="ML986605">
    <property type="protein sequence ID" value="KAF2265533.1"/>
    <property type="molecule type" value="Genomic_DNA"/>
</dbReference>
<organism evidence="1 2">
    <name type="scientific">Lojkania enalia</name>
    <dbReference type="NCBI Taxonomy" id="147567"/>
    <lineage>
        <taxon>Eukaryota</taxon>
        <taxon>Fungi</taxon>
        <taxon>Dikarya</taxon>
        <taxon>Ascomycota</taxon>
        <taxon>Pezizomycotina</taxon>
        <taxon>Dothideomycetes</taxon>
        <taxon>Pleosporomycetidae</taxon>
        <taxon>Pleosporales</taxon>
        <taxon>Pleosporales incertae sedis</taxon>
        <taxon>Lojkania</taxon>
    </lineage>
</organism>
<evidence type="ECO:0000313" key="1">
    <source>
        <dbReference type="EMBL" id="KAF2265533.1"/>
    </source>
</evidence>
<dbReference type="Pfam" id="PF19271">
    <property type="entry name" value="Nis1"/>
    <property type="match status" value="1"/>
</dbReference>
<name>A0A9P4KD76_9PLEO</name>
<reference evidence="2" key="1">
    <citation type="journal article" date="2020" name="Stud. Mycol.">
        <title>101 Dothideomycetes genomes: A test case for predicting lifestyles and emergence of pathogens.</title>
        <authorList>
            <person name="Haridas S."/>
            <person name="Albert R."/>
            <person name="Binder M."/>
            <person name="Bloem J."/>
            <person name="LaButti K."/>
            <person name="Salamov A."/>
            <person name="Andreopoulos B."/>
            <person name="Baker S."/>
            <person name="Barry K."/>
            <person name="Bills G."/>
            <person name="Bluhm B."/>
            <person name="Cannon C."/>
            <person name="Castanera R."/>
            <person name="Culley D."/>
            <person name="Daum C."/>
            <person name="Ezra D."/>
            <person name="Gonzalez J."/>
            <person name="Henrissat B."/>
            <person name="Kuo A."/>
            <person name="Liang C."/>
            <person name="Lipzen A."/>
            <person name="Lutzoni F."/>
            <person name="Magnuson J."/>
            <person name="Mondo S."/>
            <person name="Nolan M."/>
            <person name="Ohm R."/>
            <person name="Pangilinan J."/>
            <person name="Park H.-J."/>
            <person name="Ramirez L."/>
            <person name="Alfaro M."/>
            <person name="Sun H."/>
            <person name="Tritt A."/>
            <person name="Yoshinaga Y."/>
            <person name="Zwiers L.-H."/>
            <person name="Turgeon B."/>
            <person name="Goodwin S."/>
            <person name="Spatafora J."/>
            <person name="Crous P."/>
            <person name="Grigoriev I."/>
        </authorList>
    </citation>
    <scope>NUCLEOTIDE SEQUENCE [LARGE SCALE GENOMIC DNA]</scope>
    <source>
        <strain evidence="2">CBS 304.66</strain>
    </source>
</reference>
<dbReference type="Proteomes" id="UP000800093">
    <property type="component" value="Unassembled WGS sequence"/>
</dbReference>
<evidence type="ECO:0000313" key="2">
    <source>
        <dbReference type="Proteomes" id="UP000800093"/>
    </source>
</evidence>
<keyword evidence="2" id="KW-1185">Reference proteome</keyword>